<dbReference type="Proteomes" id="UP001327560">
    <property type="component" value="Chromosome 2"/>
</dbReference>
<organism evidence="2 3">
    <name type="scientific">Canna indica</name>
    <name type="common">Indian-shot</name>
    <dbReference type="NCBI Taxonomy" id="4628"/>
    <lineage>
        <taxon>Eukaryota</taxon>
        <taxon>Viridiplantae</taxon>
        <taxon>Streptophyta</taxon>
        <taxon>Embryophyta</taxon>
        <taxon>Tracheophyta</taxon>
        <taxon>Spermatophyta</taxon>
        <taxon>Magnoliopsida</taxon>
        <taxon>Liliopsida</taxon>
        <taxon>Zingiberales</taxon>
        <taxon>Cannaceae</taxon>
        <taxon>Canna</taxon>
    </lineage>
</organism>
<sequence>MSDSLVTLSPNRDVGNPKVSFVDGKFGKSSSSLSALNDDQGTYDIHMSNSVHVSSITNRVEKPNRVNGQPNLGKTSPIASAPGRQRPTTSKADKSTPHTWAQNLRGTNPNRPSKVESSTFSKIISSASGKVSFTLDRILE</sequence>
<name>A0AAQ3JWW9_9LILI</name>
<feature type="region of interest" description="Disordered" evidence="1">
    <location>
        <begin position="54"/>
        <end position="117"/>
    </location>
</feature>
<feature type="region of interest" description="Disordered" evidence="1">
    <location>
        <begin position="22"/>
        <end position="42"/>
    </location>
</feature>
<keyword evidence="3" id="KW-1185">Reference proteome</keyword>
<proteinExistence type="predicted"/>
<feature type="compositionally biased region" description="Polar residues" evidence="1">
    <location>
        <begin position="97"/>
        <end position="111"/>
    </location>
</feature>
<evidence type="ECO:0000256" key="1">
    <source>
        <dbReference type="SAM" id="MobiDB-lite"/>
    </source>
</evidence>
<dbReference type="AlphaFoldDB" id="A0AAQ3JWW9"/>
<evidence type="ECO:0000313" key="2">
    <source>
        <dbReference type="EMBL" id="WOK97894.1"/>
    </source>
</evidence>
<gene>
    <name evidence="2" type="ORF">Cni_G06602</name>
</gene>
<accession>A0AAQ3JWW9</accession>
<feature type="compositionally biased region" description="Polar residues" evidence="1">
    <location>
        <begin position="66"/>
        <end position="78"/>
    </location>
</feature>
<feature type="compositionally biased region" description="Polar residues" evidence="1">
    <location>
        <begin position="28"/>
        <end position="40"/>
    </location>
</feature>
<reference evidence="2 3" key="1">
    <citation type="submission" date="2023-10" db="EMBL/GenBank/DDBJ databases">
        <title>Chromosome-scale genome assembly provides insights into flower coloration mechanisms of Canna indica.</title>
        <authorList>
            <person name="Li C."/>
        </authorList>
    </citation>
    <scope>NUCLEOTIDE SEQUENCE [LARGE SCALE GENOMIC DNA]</scope>
    <source>
        <tissue evidence="2">Flower</tissue>
    </source>
</reference>
<protein>
    <submittedName>
        <fullName evidence="2">Uncharacterized protein</fullName>
    </submittedName>
</protein>
<dbReference type="EMBL" id="CP136891">
    <property type="protein sequence ID" value="WOK97894.1"/>
    <property type="molecule type" value="Genomic_DNA"/>
</dbReference>
<evidence type="ECO:0000313" key="3">
    <source>
        <dbReference type="Proteomes" id="UP001327560"/>
    </source>
</evidence>